<reference evidence="1 2" key="1">
    <citation type="submission" date="2019-06" db="EMBL/GenBank/DDBJ databases">
        <authorList>
            <person name="Palmer J.M."/>
        </authorList>
    </citation>
    <scope>NUCLEOTIDE SEQUENCE [LARGE SCALE GENOMIC DNA]</scope>
    <source>
        <strain evidence="1 2">TWF102</strain>
    </source>
</reference>
<dbReference type="EMBL" id="WIQW01000192">
    <property type="protein sequence ID" value="KAF3077981.1"/>
    <property type="molecule type" value="Genomic_DNA"/>
</dbReference>
<proteinExistence type="predicted"/>
<comment type="caution">
    <text evidence="1">The sequence shown here is derived from an EMBL/GenBank/DDBJ whole genome shotgun (WGS) entry which is preliminary data.</text>
</comment>
<dbReference type="AlphaFoldDB" id="A0A7C8J4K2"/>
<protein>
    <submittedName>
        <fullName evidence="1">Uncharacterized protein</fullName>
    </submittedName>
</protein>
<organism evidence="1 2">
    <name type="scientific">Orbilia oligospora</name>
    <name type="common">Nematode-trapping fungus</name>
    <name type="synonym">Arthrobotrys oligospora</name>
    <dbReference type="NCBI Taxonomy" id="2813651"/>
    <lineage>
        <taxon>Eukaryota</taxon>
        <taxon>Fungi</taxon>
        <taxon>Dikarya</taxon>
        <taxon>Ascomycota</taxon>
        <taxon>Pezizomycotina</taxon>
        <taxon>Orbiliomycetes</taxon>
        <taxon>Orbiliales</taxon>
        <taxon>Orbiliaceae</taxon>
        <taxon>Orbilia</taxon>
    </lineage>
</organism>
<evidence type="ECO:0000313" key="1">
    <source>
        <dbReference type="EMBL" id="KAF3077981.1"/>
    </source>
</evidence>
<accession>A0A7C8J4K2</accession>
<gene>
    <name evidence="1" type="ORF">TWF102_004021</name>
</gene>
<dbReference type="Proteomes" id="UP000475325">
    <property type="component" value="Unassembled WGS sequence"/>
</dbReference>
<evidence type="ECO:0000313" key="2">
    <source>
        <dbReference type="Proteomes" id="UP000475325"/>
    </source>
</evidence>
<name>A0A7C8J4K2_ORBOL</name>
<sequence length="146" mass="16005">MAATISSKANETSDLSQSALVMSSALNKIATSLDTISAELGLMQGAASAMPMTSEDFRAGIDEIKYMLKKESELSLIRMFNAQATRREQLRFPVDGLGEFIESKNSIADLTVYDCRVVLNILEIPYSDHASFLTLQGLITDYLAAW</sequence>